<accession>A0A6P1Z975</accession>
<dbReference type="EMBL" id="QMIF01000171">
    <property type="protein sequence ID" value="TVM27515.1"/>
    <property type="molecule type" value="Genomic_DNA"/>
</dbReference>
<proteinExistence type="predicted"/>
<evidence type="ECO:0000313" key="2">
    <source>
        <dbReference type="Proteomes" id="UP000434052"/>
    </source>
</evidence>
<organism evidence="1 2">
    <name type="scientific">Oceanidesulfovibrio marinus</name>
    <dbReference type="NCBI Taxonomy" id="370038"/>
    <lineage>
        <taxon>Bacteria</taxon>
        <taxon>Pseudomonadati</taxon>
        <taxon>Thermodesulfobacteriota</taxon>
        <taxon>Desulfovibrionia</taxon>
        <taxon>Desulfovibrionales</taxon>
        <taxon>Desulfovibrionaceae</taxon>
        <taxon>Oceanidesulfovibrio</taxon>
    </lineage>
</organism>
<dbReference type="AlphaFoldDB" id="A0A6P1Z975"/>
<dbReference type="InterPro" id="IPR015421">
    <property type="entry name" value="PyrdxlP-dep_Trfase_major"/>
</dbReference>
<feature type="non-terminal residue" evidence="1">
    <location>
        <position position="49"/>
    </location>
</feature>
<reference evidence="1 2" key="1">
    <citation type="submission" date="2018-06" db="EMBL/GenBank/DDBJ databases">
        <title>Complete genome of Desulfovibrio marinus P48SEP.</title>
        <authorList>
            <person name="Crispim J.S."/>
            <person name="Vidigal P.M.P."/>
            <person name="Silva L.C.F."/>
            <person name="Araujo L.C."/>
            <person name="Laguardia C.N."/>
            <person name="Dias R.S."/>
            <person name="Sousa M.P."/>
            <person name="Paula S.O."/>
            <person name="Silva C."/>
        </authorList>
    </citation>
    <scope>NUCLEOTIDE SEQUENCE [LARGE SCALE GENOMIC DNA]</scope>
    <source>
        <strain evidence="1 2">P48SEP</strain>
    </source>
</reference>
<dbReference type="Proteomes" id="UP000434052">
    <property type="component" value="Unassembled WGS sequence"/>
</dbReference>
<gene>
    <name evidence="1" type="ORF">DQK91_22605</name>
</gene>
<evidence type="ECO:0000313" key="1">
    <source>
        <dbReference type="EMBL" id="TVM27515.1"/>
    </source>
</evidence>
<name>A0A6P1Z975_9BACT</name>
<sequence>MSLSELTRDVGVDLLSLGGFKNGLMYGDAVVFMRPGLDTDFRYMRKQAM</sequence>
<protein>
    <submittedName>
        <fullName evidence="1">Threonine aldolase</fullName>
    </submittedName>
</protein>
<dbReference type="Gene3D" id="3.40.640.10">
    <property type="entry name" value="Type I PLP-dependent aspartate aminotransferase-like (Major domain)"/>
    <property type="match status" value="1"/>
</dbReference>
<comment type="caution">
    <text evidence="1">The sequence shown here is derived from an EMBL/GenBank/DDBJ whole genome shotgun (WGS) entry which is preliminary data.</text>
</comment>